<dbReference type="EMBL" id="AP011765">
    <property type="protein sequence ID" value="BAL57062.1"/>
    <property type="molecule type" value="Genomic_DNA"/>
</dbReference>
<dbReference type="PANTHER" id="PTHR30400">
    <property type="entry name" value="MONOFUNCTIONAL BIOSYNTHETIC PEPTIDOGLYCAN TRANSGLYCOSYLASE"/>
    <property type="match status" value="1"/>
</dbReference>
<dbReference type="InterPro" id="IPR001264">
    <property type="entry name" value="Glyco_trans_51"/>
</dbReference>
<evidence type="ECO:0000313" key="13">
    <source>
        <dbReference type="EMBL" id="BAL57062.1"/>
    </source>
</evidence>
<keyword evidence="1" id="KW-1003">Cell membrane</keyword>
<reference evidence="13" key="1">
    <citation type="journal article" date="2005" name="Environ. Microbiol.">
        <title>Genetic and functional properties of uncultivated thermophilic crenarchaeotes from a subsurface gold mine as revealed by analysis of genome fragments.</title>
        <authorList>
            <person name="Nunoura T."/>
            <person name="Hirayama H."/>
            <person name="Takami H."/>
            <person name="Oida H."/>
            <person name="Nishi S."/>
            <person name="Shimamura S."/>
            <person name="Suzuki Y."/>
            <person name="Inagaki F."/>
            <person name="Takai K."/>
            <person name="Nealson K.H."/>
            <person name="Horikoshi K."/>
        </authorList>
    </citation>
    <scope>NUCLEOTIDE SEQUENCE</scope>
</reference>
<keyword evidence="2" id="KW-0997">Cell inner membrane</keyword>
<dbReference type="AlphaFoldDB" id="H5SLM6"/>
<dbReference type="GO" id="GO:0016763">
    <property type="term" value="F:pentosyltransferase activity"/>
    <property type="evidence" value="ECO:0007669"/>
    <property type="project" value="InterPro"/>
</dbReference>
<dbReference type="GO" id="GO:0071555">
    <property type="term" value="P:cell wall organization"/>
    <property type="evidence" value="ECO:0007669"/>
    <property type="project" value="UniProtKB-KW"/>
</dbReference>
<accession>H5SLM6</accession>
<reference evidence="13" key="2">
    <citation type="journal article" date="2012" name="PLoS ONE">
        <title>A Deeply Branching Thermophilic Bacterium with an Ancient Acetyl-CoA Pathway Dominates a Subsurface Ecosystem.</title>
        <authorList>
            <person name="Takami H."/>
            <person name="Noguchi H."/>
            <person name="Takaki Y."/>
            <person name="Uchiyama I."/>
            <person name="Toyoda A."/>
            <person name="Nishi S."/>
            <person name="Chee G.-J."/>
            <person name="Arai W."/>
            <person name="Nunoura T."/>
            <person name="Itoh T."/>
            <person name="Hattori M."/>
            <person name="Takai K."/>
        </authorList>
    </citation>
    <scope>NUCLEOTIDE SEQUENCE</scope>
</reference>
<dbReference type="SUPFAM" id="SSF53955">
    <property type="entry name" value="Lysozyme-like"/>
    <property type="match status" value="1"/>
</dbReference>
<proteinExistence type="predicted"/>
<dbReference type="GO" id="GO:0008360">
    <property type="term" value="P:regulation of cell shape"/>
    <property type="evidence" value="ECO:0007669"/>
    <property type="project" value="UniProtKB-KW"/>
</dbReference>
<evidence type="ECO:0000256" key="2">
    <source>
        <dbReference type="ARBA" id="ARBA00022519"/>
    </source>
</evidence>
<evidence type="ECO:0000256" key="6">
    <source>
        <dbReference type="ARBA" id="ARBA00022960"/>
    </source>
</evidence>
<evidence type="ECO:0000256" key="3">
    <source>
        <dbReference type="ARBA" id="ARBA00022676"/>
    </source>
</evidence>
<dbReference type="GO" id="GO:0009274">
    <property type="term" value="C:peptidoglycan-based cell wall"/>
    <property type="evidence" value="ECO:0007669"/>
    <property type="project" value="InterPro"/>
</dbReference>
<gene>
    <name evidence="13" type="ORF">HGMM_F46H12C11</name>
</gene>
<keyword evidence="8" id="KW-1133">Transmembrane helix</keyword>
<organism evidence="13">
    <name type="scientific">uncultured delta proteobacterium</name>
    <dbReference type="NCBI Taxonomy" id="34034"/>
    <lineage>
        <taxon>Bacteria</taxon>
        <taxon>Deltaproteobacteria</taxon>
        <taxon>environmental samples</taxon>
    </lineage>
</organism>
<dbReference type="InterPro" id="IPR036950">
    <property type="entry name" value="PBP_transglycosylase"/>
</dbReference>
<evidence type="ECO:0000259" key="12">
    <source>
        <dbReference type="Pfam" id="PF00912"/>
    </source>
</evidence>
<dbReference type="InterPro" id="IPR023346">
    <property type="entry name" value="Lysozyme-like_dom_sf"/>
</dbReference>
<keyword evidence="4" id="KW-0808">Transferase</keyword>
<evidence type="ECO:0000256" key="5">
    <source>
        <dbReference type="ARBA" id="ARBA00022692"/>
    </source>
</evidence>
<dbReference type="GO" id="GO:0016020">
    <property type="term" value="C:membrane"/>
    <property type="evidence" value="ECO:0007669"/>
    <property type="project" value="InterPro"/>
</dbReference>
<sequence>MTGALQDLQFSGTLAIDIHLALDTRHLPATQLEVDVNDQCNIAHDGLMQGIGRLSGPFVQRVQEPQGVRAFITGPGTPAWVPLSEISPYVINAVLFREDGTFYQHHGVDVHQVRAAIVRNVAAGRFVYGASTLSMQLAKNIFLAREKTLVRKLQELVFTWYLERSMDKDSILELYLNVVEFGPGIYGIGPASRFFFGCEPRELTPLQAIYLATVLPNPVARFANYQRGSVSADTLARLRMYARIMGQQGWLSPSEVALAQSETLVFRPPGTPIHGPLTQTVDPSTTDAMVQAMTTLTHRTIEIAEPTATPLVSSDEETQPAPTTPRPTVHTAPVRVHETP</sequence>
<dbReference type="Gene3D" id="1.10.3810.10">
    <property type="entry name" value="Biosynthetic peptidoglycan transglycosylase-like"/>
    <property type="match status" value="1"/>
</dbReference>
<evidence type="ECO:0000256" key="11">
    <source>
        <dbReference type="SAM" id="MobiDB-lite"/>
    </source>
</evidence>
<feature type="domain" description="Glycosyl transferase family 51" evidence="12">
    <location>
        <begin position="79"/>
        <end position="221"/>
    </location>
</feature>
<keyword evidence="6" id="KW-0133">Cell shape</keyword>
<keyword evidence="7" id="KW-0573">Peptidoglycan synthesis</keyword>
<keyword evidence="5" id="KW-0812">Transmembrane</keyword>
<evidence type="ECO:0000256" key="9">
    <source>
        <dbReference type="ARBA" id="ARBA00023136"/>
    </source>
</evidence>
<keyword evidence="10" id="KW-0961">Cell wall biogenesis/degradation</keyword>
<evidence type="ECO:0000256" key="7">
    <source>
        <dbReference type="ARBA" id="ARBA00022984"/>
    </source>
</evidence>
<dbReference type="Pfam" id="PF00912">
    <property type="entry name" value="Transgly"/>
    <property type="match status" value="1"/>
</dbReference>
<dbReference type="GO" id="GO:0009252">
    <property type="term" value="P:peptidoglycan biosynthetic process"/>
    <property type="evidence" value="ECO:0007669"/>
    <property type="project" value="UniProtKB-KW"/>
</dbReference>
<keyword evidence="9" id="KW-0472">Membrane</keyword>
<keyword evidence="3" id="KW-0328">Glycosyltransferase</keyword>
<evidence type="ECO:0000256" key="10">
    <source>
        <dbReference type="ARBA" id="ARBA00023316"/>
    </source>
</evidence>
<evidence type="ECO:0000256" key="4">
    <source>
        <dbReference type="ARBA" id="ARBA00022679"/>
    </source>
</evidence>
<evidence type="ECO:0000256" key="1">
    <source>
        <dbReference type="ARBA" id="ARBA00022475"/>
    </source>
</evidence>
<protein>
    <submittedName>
        <fullName evidence="13">Penicillin-binding protein</fullName>
    </submittedName>
</protein>
<evidence type="ECO:0000256" key="8">
    <source>
        <dbReference type="ARBA" id="ARBA00022989"/>
    </source>
</evidence>
<name>H5SLM6_9DELT</name>
<dbReference type="PANTHER" id="PTHR30400:SF0">
    <property type="entry name" value="BIOSYNTHETIC PEPTIDOGLYCAN TRANSGLYCOSYLASE"/>
    <property type="match status" value="1"/>
</dbReference>
<feature type="region of interest" description="Disordered" evidence="11">
    <location>
        <begin position="306"/>
        <end position="340"/>
    </location>
</feature>
<dbReference type="InterPro" id="IPR011812">
    <property type="entry name" value="Pep_trsgly"/>
</dbReference>